<dbReference type="PATRIC" id="fig|1653479.3.peg.1646"/>
<reference evidence="1 2" key="1">
    <citation type="journal article" date="2016" name="Genome Announc.">
        <title>Complete Genome and Plasmid Sequences for Rhodococcus fascians D188 and Draft Sequences for Rhodococcus Isolates PBTS 1 and PBTS 2.</title>
        <authorList>
            <person name="Stamler R.A."/>
            <person name="Vereecke D."/>
            <person name="Zhang Y."/>
            <person name="Schilkey F."/>
            <person name="Devitt N."/>
            <person name="Randall J.J."/>
        </authorList>
    </citation>
    <scope>NUCLEOTIDE SEQUENCE [LARGE SCALE GENOMIC DNA]</scope>
    <source>
        <strain evidence="1 2">PBTS2</strain>
    </source>
</reference>
<protein>
    <submittedName>
        <fullName evidence="1">Uncharacterized protein</fullName>
    </submittedName>
</protein>
<dbReference type="KEGG" id="rhs:A3Q41_01624"/>
<proteinExistence type="predicted"/>
<keyword evidence="2" id="KW-1185">Reference proteome</keyword>
<dbReference type="Proteomes" id="UP000076038">
    <property type="component" value="Chromosome"/>
</dbReference>
<accession>A0A143QJG9</accession>
<evidence type="ECO:0000313" key="1">
    <source>
        <dbReference type="EMBL" id="AMY22928.1"/>
    </source>
</evidence>
<gene>
    <name evidence="1" type="ORF">A3Q41_01624</name>
</gene>
<sequence length="415" mass="45624">MSGFWTYSTNERGDAEVPVGSIEQVTSRWPGVFRRGSESDAAARRSQDAAVAAFLDMDKRQSIASAGVEASTALRPEDGLARRWFDTEKLCFDAGAAYLAAVEQFDGITTAAARSAFDNATRLLHDASVAVDRFYEAHRGTLEHASAQFAATPRLVQDALAEADAARSTVDEQYATYPSLRQAWNELDAATTQLNDVRRDPLRAREQAAVVRDRSTALREAVRSAPGRQQEARTALVSVRTRIEAVRTRSEGIAPAFSSLLREFNAKSSADLSHNERSSTRHIEQADEDLRAARSALDTGNPEQALDLVAQARSHLTDAEHLVDAVTDRVRLLRAVKANPSETENKVRFKLRDAQQLAINRGLVAEWGSVLDAQLARIDRASNALTGTHPDYWSYLQDLATISDFIAGVIERMRS</sequence>
<organism evidence="1 2">
    <name type="scientific">Rhodococcoides fascians</name>
    <name type="common">Rhodococcus fascians</name>
    <dbReference type="NCBI Taxonomy" id="1828"/>
    <lineage>
        <taxon>Bacteria</taxon>
        <taxon>Bacillati</taxon>
        <taxon>Actinomycetota</taxon>
        <taxon>Actinomycetes</taxon>
        <taxon>Mycobacteriales</taxon>
        <taxon>Nocardiaceae</taxon>
        <taxon>Rhodococcoides</taxon>
    </lineage>
</organism>
<name>A0A143QJG9_RHOFA</name>
<evidence type="ECO:0000313" key="2">
    <source>
        <dbReference type="Proteomes" id="UP000076038"/>
    </source>
</evidence>
<dbReference type="AlphaFoldDB" id="A0A143QJG9"/>
<reference evidence="2" key="2">
    <citation type="submission" date="2016-04" db="EMBL/GenBank/DDBJ databases">
        <title>Complete Genome and Plasmid Sequences for Rhodococcus fascians D188 and Draft Sequences for Rhodococcus spp. Isolates PBTS 1 and PBTS 2.</title>
        <authorList>
            <person name="Stamer R."/>
            <person name="Vereecke D."/>
            <person name="Zhang Y."/>
            <person name="Schilkey F."/>
            <person name="Devitt N."/>
            <person name="Randall J."/>
        </authorList>
    </citation>
    <scope>NUCLEOTIDE SEQUENCE [LARGE SCALE GENOMIC DNA]</scope>
    <source>
        <strain evidence="2">PBTS2</strain>
    </source>
</reference>
<dbReference type="EMBL" id="CP015220">
    <property type="protein sequence ID" value="AMY22928.1"/>
    <property type="molecule type" value="Genomic_DNA"/>
</dbReference>